<dbReference type="InterPro" id="IPR019787">
    <property type="entry name" value="Znf_PHD-finger"/>
</dbReference>
<gene>
    <name evidence="5" type="ORF">FWK35_00014468</name>
</gene>
<dbReference type="InterPro" id="IPR011011">
    <property type="entry name" value="Znf_FYVE_PHD"/>
</dbReference>
<dbReference type="Proteomes" id="UP000478052">
    <property type="component" value="Unassembled WGS sequence"/>
</dbReference>
<feature type="domain" description="FHA" evidence="4">
    <location>
        <begin position="316"/>
        <end position="374"/>
    </location>
</feature>
<evidence type="ECO:0000256" key="1">
    <source>
        <dbReference type="ARBA" id="ARBA00022723"/>
    </source>
</evidence>
<dbReference type="InterPro" id="IPR000253">
    <property type="entry name" value="FHA_dom"/>
</dbReference>
<dbReference type="Gene3D" id="2.60.200.20">
    <property type="match status" value="1"/>
</dbReference>
<dbReference type="AlphaFoldDB" id="A0A6G0YHI2"/>
<dbReference type="SUPFAM" id="SSF49879">
    <property type="entry name" value="SMAD/FHA domain"/>
    <property type="match status" value="1"/>
</dbReference>
<sequence length="751" mass="86316">MKEIMRLIAEPNSVNNKKRQENPSIPHPLKNIDPTACNLCSDSTGFICSEKYHKSSDKPIQYFNPNFSRNKYDGKKIDNFNTTVRHKMKNIFDFEHPFVKFESFLEEVPIQRKFNVKPPARKQLDKLKMIRKNERCVVCKKGVLDGRLVQCHHCTRLYHLNCLDPPIRDWDHNMRWVCPAHDHFLELAYPDVFPPGQKLLTTNSITTKRSRCEEPSKSVDEKFPAPDHVSKIHKEPEHRIPTTSKENSSLNILCDIASIELETINSIERMNKTSSITNYVCDKFLQKSKSLQPIKCSATLTCLSIPITISVQREVITIGKSIQNRVCLKSCKNCENISDFHATISFDEVHVTKTGNFILKNLSQFGVIVDNASYFGNHKQPSNNHELKKVNSELQRHINKQRKTIKKDKFIQVTTNSDDEKPVVKYAGKKRPFNYKPITKYYISKYKNMKHNYKKAQCKCSKRFVQKDGYSGLAVLRNESIIFIGCMKFKFSYDEGTIKTLKVCSEESLSKVDTIVKKKSFNESHLKCFSEQENGSNVLVDTINHLNSFSINENSSLEDTDTNSINKLNNIDKLNLDNSAHNEIVNTMVEGISEYIVHDHNIQSSEMNLFETSDSEYIQDWNIMNALSTNENSCSASDLIQEVEVNESSEYSEVVEEEIVYEMNYVPLHIDDAQEWVIEEIVVENKEPEHSDDLQSSLIVGSPVPACDDEDLKTEHIYCARSLTYDDEVIVISDDDEDVNYITDSDNDGED</sequence>
<dbReference type="InterPro" id="IPR001965">
    <property type="entry name" value="Znf_PHD"/>
</dbReference>
<dbReference type="EMBL" id="VUJU01004000">
    <property type="protein sequence ID" value="KAF0755843.1"/>
    <property type="molecule type" value="Genomic_DNA"/>
</dbReference>
<evidence type="ECO:0000256" key="2">
    <source>
        <dbReference type="ARBA" id="ARBA00022771"/>
    </source>
</evidence>
<keyword evidence="6" id="KW-1185">Reference proteome</keyword>
<dbReference type="Pfam" id="PF00628">
    <property type="entry name" value="PHD"/>
    <property type="match status" value="1"/>
</dbReference>
<dbReference type="Gene3D" id="2.30.30.1150">
    <property type="match status" value="1"/>
</dbReference>
<name>A0A6G0YHI2_APHCR</name>
<dbReference type="GO" id="GO:0008270">
    <property type="term" value="F:zinc ion binding"/>
    <property type="evidence" value="ECO:0007669"/>
    <property type="project" value="UniProtKB-KW"/>
</dbReference>
<evidence type="ECO:0000256" key="3">
    <source>
        <dbReference type="ARBA" id="ARBA00022833"/>
    </source>
</evidence>
<keyword evidence="1" id="KW-0479">Metal-binding</keyword>
<evidence type="ECO:0000313" key="5">
    <source>
        <dbReference type="EMBL" id="KAF0755843.1"/>
    </source>
</evidence>
<keyword evidence="3" id="KW-0862">Zinc</keyword>
<comment type="caution">
    <text evidence="5">The sequence shown here is derived from an EMBL/GenBank/DDBJ whole genome shotgun (WGS) entry which is preliminary data.</text>
</comment>
<dbReference type="SUPFAM" id="SSF57903">
    <property type="entry name" value="FYVE/PHD zinc finger"/>
    <property type="match status" value="1"/>
</dbReference>
<evidence type="ECO:0000259" key="4">
    <source>
        <dbReference type="PROSITE" id="PS50006"/>
    </source>
</evidence>
<dbReference type="PROSITE" id="PS50006">
    <property type="entry name" value="FHA_DOMAIN"/>
    <property type="match status" value="1"/>
</dbReference>
<keyword evidence="2" id="KW-0863">Zinc-finger</keyword>
<protein>
    <submittedName>
        <fullName evidence="5">PHD finger protein 21A</fullName>
    </submittedName>
</protein>
<accession>A0A6G0YHI2</accession>
<organism evidence="5 6">
    <name type="scientific">Aphis craccivora</name>
    <name type="common">Cowpea aphid</name>
    <dbReference type="NCBI Taxonomy" id="307492"/>
    <lineage>
        <taxon>Eukaryota</taxon>
        <taxon>Metazoa</taxon>
        <taxon>Ecdysozoa</taxon>
        <taxon>Arthropoda</taxon>
        <taxon>Hexapoda</taxon>
        <taxon>Insecta</taxon>
        <taxon>Pterygota</taxon>
        <taxon>Neoptera</taxon>
        <taxon>Paraneoptera</taxon>
        <taxon>Hemiptera</taxon>
        <taxon>Sternorrhyncha</taxon>
        <taxon>Aphidomorpha</taxon>
        <taxon>Aphidoidea</taxon>
        <taxon>Aphididae</taxon>
        <taxon>Aphidini</taxon>
        <taxon>Aphis</taxon>
        <taxon>Aphis</taxon>
    </lineage>
</organism>
<reference evidence="5 6" key="1">
    <citation type="submission" date="2019-08" db="EMBL/GenBank/DDBJ databases">
        <title>Whole genome of Aphis craccivora.</title>
        <authorList>
            <person name="Voronova N.V."/>
            <person name="Shulinski R.S."/>
            <person name="Bandarenka Y.V."/>
            <person name="Zhorov D.G."/>
            <person name="Warner D."/>
        </authorList>
    </citation>
    <scope>NUCLEOTIDE SEQUENCE [LARGE SCALE GENOMIC DNA]</scope>
    <source>
        <strain evidence="5">180601</strain>
        <tissue evidence="5">Whole Body</tissue>
    </source>
</reference>
<evidence type="ECO:0000313" key="6">
    <source>
        <dbReference type="Proteomes" id="UP000478052"/>
    </source>
</evidence>
<dbReference type="SMART" id="SM00249">
    <property type="entry name" value="PHD"/>
    <property type="match status" value="1"/>
</dbReference>
<proteinExistence type="predicted"/>
<dbReference type="OrthoDB" id="1919692at2759"/>
<dbReference type="InterPro" id="IPR008984">
    <property type="entry name" value="SMAD_FHA_dom_sf"/>
</dbReference>
<dbReference type="CDD" id="cd15489">
    <property type="entry name" value="PHD_SF"/>
    <property type="match status" value="1"/>
</dbReference>